<dbReference type="RefSeq" id="WP_078348406.1">
    <property type="nucleotide sequence ID" value="NZ_MBTF01000012.1"/>
</dbReference>
<dbReference type="Gene3D" id="6.10.250.690">
    <property type="match status" value="1"/>
</dbReference>
<evidence type="ECO:0000256" key="6">
    <source>
        <dbReference type="PROSITE-ProRule" id="PRU00169"/>
    </source>
</evidence>
<dbReference type="InterPro" id="IPR016032">
    <property type="entry name" value="Sig_transdc_resp-reg_C-effctor"/>
</dbReference>
<evidence type="ECO:0000256" key="2">
    <source>
        <dbReference type="ARBA" id="ARBA00023012"/>
    </source>
</evidence>
<dbReference type="InterPro" id="IPR001867">
    <property type="entry name" value="OmpR/PhoB-type_DNA-bd"/>
</dbReference>
<evidence type="ECO:0000259" key="9">
    <source>
        <dbReference type="PROSITE" id="PS51755"/>
    </source>
</evidence>
<dbReference type="Pfam" id="PF00072">
    <property type="entry name" value="Response_reg"/>
    <property type="match status" value="1"/>
</dbReference>
<accession>A0A1S9PFC3</accession>
<keyword evidence="2" id="KW-0902">Two-component regulatory system</keyword>
<reference evidence="10 11" key="1">
    <citation type="submission" date="2016-07" db="EMBL/GenBank/DDBJ databases">
        <title>Genomic analysis of zinc-resistant bacterium Mucilaginibacter pedocola TBZ30.</title>
        <authorList>
            <person name="Huang J."/>
            <person name="Tang J."/>
        </authorList>
    </citation>
    <scope>NUCLEOTIDE SEQUENCE [LARGE SCALE GENOMIC DNA]</scope>
    <source>
        <strain evidence="10 11">TBZ30</strain>
    </source>
</reference>
<dbReference type="InterPro" id="IPR011006">
    <property type="entry name" value="CheY-like_superfamily"/>
</dbReference>
<dbReference type="Gene3D" id="1.10.10.10">
    <property type="entry name" value="Winged helix-like DNA-binding domain superfamily/Winged helix DNA-binding domain"/>
    <property type="match status" value="1"/>
</dbReference>
<dbReference type="Gene3D" id="3.40.50.2300">
    <property type="match status" value="1"/>
</dbReference>
<dbReference type="EMBL" id="MBTF01000012">
    <property type="protein sequence ID" value="OOQ59656.1"/>
    <property type="molecule type" value="Genomic_DNA"/>
</dbReference>
<dbReference type="GO" id="GO:0000976">
    <property type="term" value="F:transcription cis-regulatory region binding"/>
    <property type="evidence" value="ECO:0007669"/>
    <property type="project" value="TreeGrafter"/>
</dbReference>
<evidence type="ECO:0000256" key="1">
    <source>
        <dbReference type="ARBA" id="ARBA00022553"/>
    </source>
</evidence>
<keyword evidence="1 6" id="KW-0597">Phosphoprotein</keyword>
<dbReference type="STRING" id="1792845.BC343_05695"/>
<dbReference type="InterPro" id="IPR039420">
    <property type="entry name" value="WalR-like"/>
</dbReference>
<dbReference type="PROSITE" id="PS50110">
    <property type="entry name" value="RESPONSE_REGULATORY"/>
    <property type="match status" value="1"/>
</dbReference>
<proteinExistence type="predicted"/>
<dbReference type="PANTHER" id="PTHR48111:SF22">
    <property type="entry name" value="REGULATOR OF RPOS"/>
    <property type="match status" value="1"/>
</dbReference>
<keyword evidence="11" id="KW-1185">Reference proteome</keyword>
<evidence type="ECO:0000256" key="4">
    <source>
        <dbReference type="ARBA" id="ARBA00023125"/>
    </source>
</evidence>
<dbReference type="PROSITE" id="PS51755">
    <property type="entry name" value="OMPR_PHOB"/>
    <property type="match status" value="1"/>
</dbReference>
<dbReference type="GO" id="GO:0000156">
    <property type="term" value="F:phosphorelay response regulator activity"/>
    <property type="evidence" value="ECO:0007669"/>
    <property type="project" value="TreeGrafter"/>
</dbReference>
<dbReference type="AlphaFoldDB" id="A0A1S9PFC3"/>
<feature type="modified residue" description="4-aspartylphosphate" evidence="6">
    <location>
        <position position="51"/>
    </location>
</feature>
<dbReference type="InterPro" id="IPR036388">
    <property type="entry name" value="WH-like_DNA-bd_sf"/>
</dbReference>
<protein>
    <submittedName>
        <fullName evidence="10">DNA-binding response regulator</fullName>
    </submittedName>
</protein>
<keyword evidence="4 7" id="KW-0238">DNA-binding</keyword>
<comment type="caution">
    <text evidence="10">The sequence shown here is derived from an EMBL/GenBank/DDBJ whole genome shotgun (WGS) entry which is preliminary data.</text>
</comment>
<evidence type="ECO:0000313" key="10">
    <source>
        <dbReference type="EMBL" id="OOQ59656.1"/>
    </source>
</evidence>
<dbReference type="SUPFAM" id="SSF52172">
    <property type="entry name" value="CheY-like"/>
    <property type="match status" value="1"/>
</dbReference>
<dbReference type="GO" id="GO:0005829">
    <property type="term" value="C:cytosol"/>
    <property type="evidence" value="ECO:0007669"/>
    <property type="project" value="TreeGrafter"/>
</dbReference>
<feature type="domain" description="OmpR/PhoB-type" evidence="9">
    <location>
        <begin position="126"/>
        <end position="226"/>
    </location>
</feature>
<dbReference type="OrthoDB" id="9790442at2"/>
<dbReference type="CDD" id="cd00383">
    <property type="entry name" value="trans_reg_C"/>
    <property type="match status" value="1"/>
</dbReference>
<name>A0A1S9PFC3_9SPHI</name>
<dbReference type="SMART" id="SM00862">
    <property type="entry name" value="Trans_reg_C"/>
    <property type="match status" value="1"/>
</dbReference>
<evidence type="ECO:0000256" key="3">
    <source>
        <dbReference type="ARBA" id="ARBA00023015"/>
    </source>
</evidence>
<keyword evidence="5" id="KW-0804">Transcription</keyword>
<feature type="DNA-binding region" description="OmpR/PhoB-type" evidence="7">
    <location>
        <begin position="126"/>
        <end position="226"/>
    </location>
</feature>
<sequence>MKVLVLEDNPQLGASIREFLTREGYLCEVADTYAKAKDKILSSGYDLILLDIMLPDGNGLDLLRIIKQENIASGVLIISAKEALDDKIRGLEGGADDYITKPFHLSELHARLRAIYRRKNPAGSSGSIISFNEISLNTDTLEAFINNQLLDITRKEFDLLMYFVVNKNRVLSKQAIATHLWGDYTDNLDNLDFVYQHVKNLRRKIAQLNGTDYIDTVYGLGYRFKATEAAI</sequence>
<dbReference type="SUPFAM" id="SSF46894">
    <property type="entry name" value="C-terminal effector domain of the bipartite response regulators"/>
    <property type="match status" value="1"/>
</dbReference>
<dbReference type="GO" id="GO:0032993">
    <property type="term" value="C:protein-DNA complex"/>
    <property type="evidence" value="ECO:0007669"/>
    <property type="project" value="TreeGrafter"/>
</dbReference>
<evidence type="ECO:0000313" key="11">
    <source>
        <dbReference type="Proteomes" id="UP000189739"/>
    </source>
</evidence>
<organism evidence="10 11">
    <name type="scientific">Mucilaginibacter pedocola</name>
    <dbReference type="NCBI Taxonomy" id="1792845"/>
    <lineage>
        <taxon>Bacteria</taxon>
        <taxon>Pseudomonadati</taxon>
        <taxon>Bacteroidota</taxon>
        <taxon>Sphingobacteriia</taxon>
        <taxon>Sphingobacteriales</taxon>
        <taxon>Sphingobacteriaceae</taxon>
        <taxon>Mucilaginibacter</taxon>
    </lineage>
</organism>
<dbReference type="PANTHER" id="PTHR48111">
    <property type="entry name" value="REGULATOR OF RPOS"/>
    <property type="match status" value="1"/>
</dbReference>
<evidence type="ECO:0000256" key="5">
    <source>
        <dbReference type="ARBA" id="ARBA00023163"/>
    </source>
</evidence>
<evidence type="ECO:0000256" key="7">
    <source>
        <dbReference type="PROSITE-ProRule" id="PRU01091"/>
    </source>
</evidence>
<dbReference type="Pfam" id="PF00486">
    <property type="entry name" value="Trans_reg_C"/>
    <property type="match status" value="1"/>
</dbReference>
<evidence type="ECO:0000259" key="8">
    <source>
        <dbReference type="PROSITE" id="PS50110"/>
    </source>
</evidence>
<dbReference type="GO" id="GO:0006355">
    <property type="term" value="P:regulation of DNA-templated transcription"/>
    <property type="evidence" value="ECO:0007669"/>
    <property type="project" value="InterPro"/>
</dbReference>
<feature type="domain" description="Response regulatory" evidence="8">
    <location>
        <begin position="2"/>
        <end position="116"/>
    </location>
</feature>
<dbReference type="Proteomes" id="UP000189739">
    <property type="component" value="Unassembled WGS sequence"/>
</dbReference>
<gene>
    <name evidence="10" type="ORF">BC343_05695</name>
</gene>
<dbReference type="InterPro" id="IPR001789">
    <property type="entry name" value="Sig_transdc_resp-reg_receiver"/>
</dbReference>
<dbReference type="SMART" id="SM00448">
    <property type="entry name" value="REC"/>
    <property type="match status" value="1"/>
</dbReference>
<keyword evidence="3" id="KW-0805">Transcription regulation</keyword>